<keyword evidence="2" id="KW-1185">Reference proteome</keyword>
<protein>
    <submittedName>
        <fullName evidence="1">Uncharacterized protein</fullName>
    </submittedName>
</protein>
<evidence type="ECO:0000313" key="2">
    <source>
        <dbReference type="Proteomes" id="UP000095087"/>
    </source>
</evidence>
<comment type="caution">
    <text evidence="1">The sequence shown here is derived from an EMBL/GenBank/DDBJ whole genome shotgun (WGS) entry which is preliminary data.</text>
</comment>
<dbReference type="Proteomes" id="UP000095087">
    <property type="component" value="Unassembled WGS sequence"/>
</dbReference>
<name>A0A1E2RYW7_9HYPH</name>
<dbReference type="OrthoDB" id="7172864at2"/>
<reference evidence="1 2" key="1">
    <citation type="submission" date="2016-07" db="EMBL/GenBank/DDBJ databases">
        <title>Draft genome sequence of Methyloligella halotolerans C2T (VKM B-2706T=CCUG 61687T=DSM 25045T), a halotolerant polyhydroxybutyrate accumulating methylotroph.</title>
        <authorList>
            <person name="Vasilenko O.V."/>
            <person name="Doronina N.V."/>
            <person name="Poroshina M.N."/>
            <person name="Tarlachkov S.V."/>
            <person name="Trotsenko Y.A."/>
        </authorList>
    </citation>
    <scope>NUCLEOTIDE SEQUENCE [LARGE SCALE GENOMIC DNA]</scope>
    <source>
        <strain evidence="1 2">VKM B-2706</strain>
    </source>
</reference>
<accession>A0A1E2RYW7</accession>
<organism evidence="1 2">
    <name type="scientific">Methyloligella halotolerans</name>
    <dbReference type="NCBI Taxonomy" id="1177755"/>
    <lineage>
        <taxon>Bacteria</taxon>
        <taxon>Pseudomonadati</taxon>
        <taxon>Pseudomonadota</taxon>
        <taxon>Alphaproteobacteria</taxon>
        <taxon>Hyphomicrobiales</taxon>
        <taxon>Hyphomicrobiaceae</taxon>
        <taxon>Methyloligella</taxon>
    </lineage>
</organism>
<dbReference type="AlphaFoldDB" id="A0A1E2RYW7"/>
<proteinExistence type="predicted"/>
<dbReference type="STRING" id="1177755.A7A08_02052"/>
<gene>
    <name evidence="1" type="ORF">A7A08_02052</name>
</gene>
<evidence type="ECO:0000313" key="1">
    <source>
        <dbReference type="EMBL" id="ODA67305.1"/>
    </source>
</evidence>
<dbReference type="EMBL" id="MASI01000004">
    <property type="protein sequence ID" value="ODA67305.1"/>
    <property type="molecule type" value="Genomic_DNA"/>
</dbReference>
<dbReference type="RefSeq" id="WP_083226638.1">
    <property type="nucleotide sequence ID" value="NZ_MASI01000004.1"/>
</dbReference>
<sequence>MLGRRPTDDKPDEVDLEREVSREDIVAAFRSAMVNHFRSHIPGTNINEATLLASDYLNHFHELVMLLEAVASEPEEFAEDLSGWRPITYEEHFTASGFRDKNLAIAAYHRAPQDIRRAFDAAVARLHTQAGILVERVQLQLVQGDRDALTELCFEGSMRLRDLIHAANAIAIGEVSGSPEDEADQAASGQDAIDALFDKG</sequence>